<feature type="transmembrane region" description="Helical" evidence="1">
    <location>
        <begin position="7"/>
        <end position="29"/>
    </location>
</feature>
<keyword evidence="1" id="KW-1133">Transmembrane helix</keyword>
<keyword evidence="1" id="KW-0472">Membrane</keyword>
<name>A0A834LNK2_RHOSS</name>
<comment type="caution">
    <text evidence="2">The sequence shown here is derived from an EMBL/GenBank/DDBJ whole genome shotgun (WGS) entry which is preliminary data.</text>
</comment>
<dbReference type="Proteomes" id="UP000626092">
    <property type="component" value="Unassembled WGS sequence"/>
</dbReference>
<keyword evidence="1" id="KW-0812">Transmembrane</keyword>
<evidence type="ECO:0000313" key="2">
    <source>
        <dbReference type="EMBL" id="KAF7142332.1"/>
    </source>
</evidence>
<reference evidence="2" key="1">
    <citation type="submission" date="2019-11" db="EMBL/GenBank/DDBJ databases">
        <authorList>
            <person name="Liu Y."/>
            <person name="Hou J."/>
            <person name="Li T.-Q."/>
            <person name="Guan C.-H."/>
            <person name="Wu X."/>
            <person name="Wu H.-Z."/>
            <person name="Ling F."/>
            <person name="Zhang R."/>
            <person name="Shi X.-G."/>
            <person name="Ren J.-P."/>
            <person name="Chen E.-F."/>
            <person name="Sun J.-M."/>
        </authorList>
    </citation>
    <scope>NUCLEOTIDE SEQUENCE</scope>
    <source>
        <strain evidence="2">Adult_tree_wgs_1</strain>
        <tissue evidence="2">Leaves</tissue>
    </source>
</reference>
<evidence type="ECO:0000256" key="1">
    <source>
        <dbReference type="SAM" id="Phobius"/>
    </source>
</evidence>
<accession>A0A834LNK2</accession>
<sequence length="104" mass="12179">MWKRKTLEYLFIMCIQEVFAALSILLVFIKWTRVVSSTVMWTSLEVCCQRLAWILNYASDELSSGVSLAMGQSIWAVERRCPHFVDSTKLKHAIFLMRPRHLLK</sequence>
<protein>
    <submittedName>
        <fullName evidence="2">Uncharacterized protein</fullName>
    </submittedName>
</protein>
<evidence type="ECO:0000313" key="3">
    <source>
        <dbReference type="Proteomes" id="UP000626092"/>
    </source>
</evidence>
<organism evidence="2 3">
    <name type="scientific">Rhododendron simsii</name>
    <name type="common">Sims's rhododendron</name>
    <dbReference type="NCBI Taxonomy" id="118357"/>
    <lineage>
        <taxon>Eukaryota</taxon>
        <taxon>Viridiplantae</taxon>
        <taxon>Streptophyta</taxon>
        <taxon>Embryophyta</taxon>
        <taxon>Tracheophyta</taxon>
        <taxon>Spermatophyta</taxon>
        <taxon>Magnoliopsida</taxon>
        <taxon>eudicotyledons</taxon>
        <taxon>Gunneridae</taxon>
        <taxon>Pentapetalae</taxon>
        <taxon>asterids</taxon>
        <taxon>Ericales</taxon>
        <taxon>Ericaceae</taxon>
        <taxon>Ericoideae</taxon>
        <taxon>Rhodoreae</taxon>
        <taxon>Rhododendron</taxon>
    </lineage>
</organism>
<proteinExistence type="predicted"/>
<keyword evidence="3" id="KW-1185">Reference proteome</keyword>
<gene>
    <name evidence="2" type="ORF">RHSIM_Rhsim05G0148500</name>
</gene>
<dbReference type="EMBL" id="WJXA01000005">
    <property type="protein sequence ID" value="KAF7142332.1"/>
    <property type="molecule type" value="Genomic_DNA"/>
</dbReference>
<dbReference type="AlphaFoldDB" id="A0A834LNK2"/>